<evidence type="ECO:0000313" key="3">
    <source>
        <dbReference type="Proteomes" id="UP000051581"/>
    </source>
</evidence>
<dbReference type="OrthoDB" id="2280859at2"/>
<keyword evidence="1" id="KW-0732">Signal</keyword>
<reference evidence="2 3" key="1">
    <citation type="journal article" date="2015" name="Genome Announc.">
        <title>Expanding the biotechnology potential of lactobacilli through comparative genomics of 213 strains and associated genera.</title>
        <authorList>
            <person name="Sun Z."/>
            <person name="Harris H.M."/>
            <person name="McCann A."/>
            <person name="Guo C."/>
            <person name="Argimon S."/>
            <person name="Zhang W."/>
            <person name="Yang X."/>
            <person name="Jeffery I.B."/>
            <person name="Cooney J.C."/>
            <person name="Kagawa T.F."/>
            <person name="Liu W."/>
            <person name="Song Y."/>
            <person name="Salvetti E."/>
            <person name="Wrobel A."/>
            <person name="Rasinkangas P."/>
            <person name="Parkhill J."/>
            <person name="Rea M.C."/>
            <person name="O'Sullivan O."/>
            <person name="Ritari J."/>
            <person name="Douillard F.P."/>
            <person name="Paul Ross R."/>
            <person name="Yang R."/>
            <person name="Briner A.E."/>
            <person name="Felis G.E."/>
            <person name="de Vos W.M."/>
            <person name="Barrangou R."/>
            <person name="Klaenhammer T.R."/>
            <person name="Caufield P.W."/>
            <person name="Cui Y."/>
            <person name="Zhang H."/>
            <person name="O'Toole P.W."/>
        </authorList>
    </citation>
    <scope>NUCLEOTIDE SEQUENCE [LARGE SCALE GENOMIC DNA]</scope>
    <source>
        <strain evidence="2 3">DSM 19904</strain>
    </source>
</reference>
<feature type="chain" id="PRO_5006407092" description="Surface layer protein A domain-containing protein" evidence="1">
    <location>
        <begin position="30"/>
        <end position="275"/>
    </location>
</feature>
<protein>
    <recommendedName>
        <fullName evidence="4">Surface layer protein A domain-containing protein</fullName>
    </recommendedName>
</protein>
<comment type="caution">
    <text evidence="2">The sequence shown here is derived from an EMBL/GenBank/DDBJ whole genome shotgun (WGS) entry which is preliminary data.</text>
</comment>
<dbReference type="PATRIC" id="fig|1423808.3.peg.2307"/>
<evidence type="ECO:0008006" key="4">
    <source>
        <dbReference type="Google" id="ProtNLM"/>
    </source>
</evidence>
<sequence>MISTKMTKQFLIAGITFLSLLGFATTTNASNQYLTKLAKNQYLETKKTIHTTNSHYKNVKITIPKGTVFKSGSLGKSAKSHKTYITINMNNLSWHLRKGIVQSKHNVTITKAIWAKKSDFKKVHAPKYQSYFKQPYTGDLGGLVWKGNKAFPLRQQYKIENCFRVTEDGYLEYFTGYNYWVTKMPRPHSSAKVQKAVKKGNSTYLYTKSKVSGLPMYHVHKKGNNRYRLKIRKTNQRMATINPDQNKKYDDSVTISVRYYVGGKKFYVNSQTIYP</sequence>
<dbReference type="EMBL" id="AZEA01000006">
    <property type="protein sequence ID" value="KRK88803.1"/>
    <property type="molecule type" value="Genomic_DNA"/>
</dbReference>
<keyword evidence="3" id="KW-1185">Reference proteome</keyword>
<organism evidence="2 3">
    <name type="scientific">Lentilactobacillus sunkii DSM 19904</name>
    <dbReference type="NCBI Taxonomy" id="1423808"/>
    <lineage>
        <taxon>Bacteria</taxon>
        <taxon>Bacillati</taxon>
        <taxon>Bacillota</taxon>
        <taxon>Bacilli</taxon>
        <taxon>Lactobacillales</taxon>
        <taxon>Lactobacillaceae</taxon>
        <taxon>Lentilactobacillus</taxon>
    </lineage>
</organism>
<dbReference type="AlphaFoldDB" id="A0A0R1L514"/>
<evidence type="ECO:0000313" key="2">
    <source>
        <dbReference type="EMBL" id="KRK88803.1"/>
    </source>
</evidence>
<proteinExistence type="predicted"/>
<dbReference type="RefSeq" id="WP_156653609.1">
    <property type="nucleotide sequence ID" value="NZ_AZEA01000006.1"/>
</dbReference>
<feature type="signal peptide" evidence="1">
    <location>
        <begin position="1"/>
        <end position="29"/>
    </location>
</feature>
<gene>
    <name evidence="2" type="ORF">FD17_GL002273</name>
</gene>
<accession>A0A0R1L514</accession>
<dbReference type="Proteomes" id="UP000051581">
    <property type="component" value="Unassembled WGS sequence"/>
</dbReference>
<name>A0A0R1L514_9LACO</name>
<evidence type="ECO:0000256" key="1">
    <source>
        <dbReference type="SAM" id="SignalP"/>
    </source>
</evidence>